<dbReference type="Pfam" id="PF13556">
    <property type="entry name" value="HTH_30"/>
    <property type="match status" value="1"/>
</dbReference>
<dbReference type="Gene3D" id="1.10.10.2840">
    <property type="entry name" value="PucR C-terminal helix-turn-helix domain"/>
    <property type="match status" value="1"/>
</dbReference>
<dbReference type="RefSeq" id="WP_205185903.1">
    <property type="nucleotide sequence ID" value="NZ_JAFBFC010000002.1"/>
</dbReference>
<dbReference type="InterPro" id="IPR025736">
    <property type="entry name" value="PucR_C-HTH_dom"/>
</dbReference>
<dbReference type="GO" id="GO:0003677">
    <property type="term" value="F:DNA binding"/>
    <property type="evidence" value="ECO:0007669"/>
    <property type="project" value="UniProtKB-KW"/>
</dbReference>
<evidence type="ECO:0000313" key="2">
    <source>
        <dbReference type="EMBL" id="MBM7702706.1"/>
    </source>
</evidence>
<name>A0ABS2QVE0_9BACI</name>
<organism evidence="2 3">
    <name type="scientific">Priestia iocasae</name>
    <dbReference type="NCBI Taxonomy" id="2291674"/>
    <lineage>
        <taxon>Bacteria</taxon>
        <taxon>Bacillati</taxon>
        <taxon>Bacillota</taxon>
        <taxon>Bacilli</taxon>
        <taxon>Bacillales</taxon>
        <taxon>Bacillaceae</taxon>
        <taxon>Priestia</taxon>
    </lineage>
</organism>
<gene>
    <name evidence="2" type="ORF">JOC83_001540</name>
</gene>
<dbReference type="SUPFAM" id="SSF46689">
    <property type="entry name" value="Homeodomain-like"/>
    <property type="match status" value="1"/>
</dbReference>
<dbReference type="PANTHER" id="PTHR33744:SF15">
    <property type="entry name" value="CARBOHYDRATE DIACID REGULATOR"/>
    <property type="match status" value="1"/>
</dbReference>
<sequence length="302" mass="35454">MIDKLQRYFGSSMVLGQTPHEFNEYKWFLTTEHEFVGVKYDDLSEEALELLSIFLTPYEATHQSLSVEEAYWYDLLFRNQKETIQSLDSYSFIRFIQFNLQRPLQEKAELEDALKSLYSTDVVIIWEHETSGVIIEKLISINDKDENLQDTVDVLTSDFGSTIQFFEGQLYDFPLSLSTSFQLERAWFQQLKKMVTHQKIIKPTSFLPYLIMKDVPNPLKEQLKQVLKFVEQDKELIQTVKVYLECNLNVSLASKKLYMHRNSLQYRIDKFIDRTNLDIKDFQGALSAYLAILANELDESEA</sequence>
<dbReference type="PANTHER" id="PTHR33744">
    <property type="entry name" value="CARBOHYDRATE DIACID REGULATOR"/>
    <property type="match status" value="1"/>
</dbReference>
<evidence type="ECO:0000313" key="3">
    <source>
        <dbReference type="Proteomes" id="UP000809829"/>
    </source>
</evidence>
<proteinExistence type="predicted"/>
<dbReference type="InterPro" id="IPR042070">
    <property type="entry name" value="PucR_C-HTH_sf"/>
</dbReference>
<comment type="caution">
    <text evidence="2">The sequence shown here is derived from an EMBL/GenBank/DDBJ whole genome shotgun (WGS) entry which is preliminary data.</text>
</comment>
<evidence type="ECO:0000259" key="1">
    <source>
        <dbReference type="Pfam" id="PF13556"/>
    </source>
</evidence>
<accession>A0ABS2QVE0</accession>
<reference evidence="2 3" key="1">
    <citation type="submission" date="2021-01" db="EMBL/GenBank/DDBJ databases">
        <title>Genomic Encyclopedia of Type Strains, Phase IV (KMG-IV): sequencing the most valuable type-strain genomes for metagenomic binning, comparative biology and taxonomic classification.</title>
        <authorList>
            <person name="Goeker M."/>
        </authorList>
    </citation>
    <scope>NUCLEOTIDE SEQUENCE [LARGE SCALE GENOMIC DNA]</scope>
    <source>
        <strain evidence="2 3">DSM 104297</strain>
    </source>
</reference>
<keyword evidence="2" id="KW-0238">DNA-binding</keyword>
<dbReference type="InterPro" id="IPR051448">
    <property type="entry name" value="CdaR-like_regulators"/>
</dbReference>
<keyword evidence="3" id="KW-1185">Reference proteome</keyword>
<feature type="domain" description="PucR C-terminal helix-turn-helix" evidence="1">
    <location>
        <begin position="236"/>
        <end position="294"/>
    </location>
</feature>
<dbReference type="InterPro" id="IPR009057">
    <property type="entry name" value="Homeodomain-like_sf"/>
</dbReference>
<dbReference type="EMBL" id="JAFBFC010000002">
    <property type="protein sequence ID" value="MBM7702706.1"/>
    <property type="molecule type" value="Genomic_DNA"/>
</dbReference>
<dbReference type="Proteomes" id="UP000809829">
    <property type="component" value="Unassembled WGS sequence"/>
</dbReference>
<protein>
    <submittedName>
        <fullName evidence="2">DNA-binding PucR family transcriptional regulator</fullName>
    </submittedName>
</protein>